<feature type="domain" description="LysM" evidence="3">
    <location>
        <begin position="155"/>
        <end position="212"/>
    </location>
</feature>
<feature type="compositionally biased region" description="Polar residues" evidence="1">
    <location>
        <begin position="274"/>
        <end position="290"/>
    </location>
</feature>
<dbReference type="Proteomes" id="UP000653076">
    <property type="component" value="Unassembled WGS sequence"/>
</dbReference>
<keyword evidence="5" id="KW-1185">Reference proteome</keyword>
<name>A0ABQ4JJJ4_9ACTN</name>
<feature type="compositionally biased region" description="Pro residues" evidence="1">
    <location>
        <begin position="252"/>
        <end position="261"/>
    </location>
</feature>
<evidence type="ECO:0000259" key="3">
    <source>
        <dbReference type="PROSITE" id="PS51782"/>
    </source>
</evidence>
<sequence length="957" mass="101247">MPRSAAAATVVAAGGAVLIAAAPPVTLFLTGWLSITTPSAEQLRAWLQQPLTTGFVTAFFQFSAWLLWTLLAAIVSRRVYYHLARRIRWRCALRLPSPLQGLTAAFLGATAVTTTAAVPAVAHTTSSADTVPPDIPSQPSERILEDEESGEPARSTYTVRRGDTLSAIADRFLDDPDRWREIYILNRGTRYPQIGGTLTDPNLIRPGWTLDLPAAEAETPSTPRPPDRPAPTSPSTPDNPPPHDHCAAAPSPTQPHTPNQPAPMSTAPPRATPGTASPATQSTAVPSTTVAPDPDSVVERPPATTPSAAATSPTTTPVPSSTTPAASPTADNRPNDDTHEVSLPGGWVPIGLAAALAAAASVVWLRRRTRYDPIADLDPANDPTLQPLPAVISRLRRVAREQAPDLFAPPAPQPTVRDIAEGTPPTPTPSGPSGPQLAGLPEHPADGLGLTGPGGPDAIRAMLVATLSSGSRDDPDARGHIVIPATALADLIGGNAITNLVGVIPRLHVTAGLDHALAHIEAQIIHRTRAVTDADVTNLDDLHKADPHHEPLPPIILITDVPDTAIRARLSTALHLGHPLGITALIAGDWPRGATLTVAPDGTTTDGDTQPGPKLSVLDSDTTLQLLAVLKEAHTGDPVSPPPSSDSNQDQAVATAEPGANTDLAAPVTADTDTNQADIARQQPTDSPEPPEPAADRRQPKVRVQILGSPAIIGADGTPVTGVRRASYELLTYLAVHRDGADIADIEVAMTPDATPRRARDRLSTNVANLRNRLTAAAGLNPGDDTHTFKPVVNPGGRYYLDPNLLDIDWWRVLDATSRAGRTTDRQAQREALEEAVGNWGGLLHDDFEWSDGPQHTCRQVGVNIHARLAVLVADTDPARARDLLDAACTIDPINEEIARLAMTAHSQTGDTAAVRTRLTALTQALQTIDEEPSEETHRLARRLLHPTSPRTHKRSR</sequence>
<dbReference type="Gene3D" id="3.10.350.10">
    <property type="entry name" value="LysM domain"/>
    <property type="match status" value="1"/>
</dbReference>
<feature type="region of interest" description="Disordered" evidence="1">
    <location>
        <begin position="124"/>
        <end position="157"/>
    </location>
</feature>
<comment type="caution">
    <text evidence="4">The sequence shown here is derived from an EMBL/GenBank/DDBJ whole genome shotgun (WGS) entry which is preliminary data.</text>
</comment>
<feature type="transmembrane region" description="Helical" evidence="2">
    <location>
        <begin position="346"/>
        <end position="365"/>
    </location>
</feature>
<organism evidence="4 5">
    <name type="scientific">Micromonospora qiuiae</name>
    <dbReference type="NCBI Taxonomy" id="502268"/>
    <lineage>
        <taxon>Bacteria</taxon>
        <taxon>Bacillati</taxon>
        <taxon>Actinomycetota</taxon>
        <taxon>Actinomycetes</taxon>
        <taxon>Micromonosporales</taxon>
        <taxon>Micromonosporaceae</taxon>
        <taxon>Micromonospora</taxon>
    </lineage>
</organism>
<protein>
    <recommendedName>
        <fullName evidence="3">LysM domain-containing protein</fullName>
    </recommendedName>
</protein>
<evidence type="ECO:0000313" key="4">
    <source>
        <dbReference type="EMBL" id="GIJ30773.1"/>
    </source>
</evidence>
<dbReference type="InterPro" id="IPR011990">
    <property type="entry name" value="TPR-like_helical_dom_sf"/>
</dbReference>
<feature type="region of interest" description="Disordered" evidence="1">
    <location>
        <begin position="929"/>
        <end position="957"/>
    </location>
</feature>
<dbReference type="Gene3D" id="1.10.10.10">
    <property type="entry name" value="Winged helix-like DNA-binding domain superfamily/Winged helix DNA-binding domain"/>
    <property type="match status" value="1"/>
</dbReference>
<feature type="region of interest" description="Disordered" evidence="1">
    <location>
        <begin position="634"/>
        <end position="701"/>
    </location>
</feature>
<dbReference type="InterPro" id="IPR036779">
    <property type="entry name" value="LysM_dom_sf"/>
</dbReference>
<feature type="compositionally biased region" description="Polar residues" evidence="1">
    <location>
        <begin position="671"/>
        <end position="686"/>
    </location>
</feature>
<feature type="region of interest" description="Disordered" evidence="1">
    <location>
        <begin position="597"/>
        <end position="617"/>
    </location>
</feature>
<feature type="compositionally biased region" description="Low complexity" evidence="1">
    <location>
        <begin position="600"/>
        <end position="613"/>
    </location>
</feature>
<dbReference type="EMBL" id="BOPC01000145">
    <property type="protein sequence ID" value="GIJ30773.1"/>
    <property type="molecule type" value="Genomic_DNA"/>
</dbReference>
<dbReference type="Gene3D" id="1.25.40.10">
    <property type="entry name" value="Tetratricopeptide repeat domain"/>
    <property type="match status" value="1"/>
</dbReference>
<gene>
    <name evidence="4" type="ORF">Vqi01_59350</name>
</gene>
<feature type="transmembrane region" description="Helical" evidence="2">
    <location>
        <begin position="58"/>
        <end position="80"/>
    </location>
</feature>
<dbReference type="InterPro" id="IPR005158">
    <property type="entry name" value="BTAD"/>
</dbReference>
<proteinExistence type="predicted"/>
<dbReference type="InterPro" id="IPR051677">
    <property type="entry name" value="AfsR-DnrI-RedD_regulator"/>
</dbReference>
<feature type="region of interest" description="Disordered" evidence="1">
    <location>
        <begin position="405"/>
        <end position="454"/>
    </location>
</feature>
<feature type="compositionally biased region" description="Low complexity" evidence="1">
    <location>
        <begin position="301"/>
        <end position="330"/>
    </location>
</feature>
<dbReference type="Pfam" id="PF01476">
    <property type="entry name" value="LysM"/>
    <property type="match status" value="1"/>
</dbReference>
<evidence type="ECO:0000313" key="5">
    <source>
        <dbReference type="Proteomes" id="UP000653076"/>
    </source>
</evidence>
<feature type="compositionally biased region" description="Pro residues" evidence="1">
    <location>
        <begin position="222"/>
        <end position="240"/>
    </location>
</feature>
<reference evidence="4 5" key="1">
    <citation type="submission" date="2021-01" db="EMBL/GenBank/DDBJ databases">
        <title>Whole genome shotgun sequence of Verrucosispora qiuiae NBRC 106684.</title>
        <authorList>
            <person name="Komaki H."/>
            <person name="Tamura T."/>
        </authorList>
    </citation>
    <scope>NUCLEOTIDE SEQUENCE [LARGE SCALE GENOMIC DNA]</scope>
    <source>
        <strain evidence="4 5">NBRC 106684</strain>
    </source>
</reference>
<dbReference type="RefSeq" id="WP_204038466.1">
    <property type="nucleotide sequence ID" value="NZ_BOPC01000145.1"/>
</dbReference>
<dbReference type="InterPro" id="IPR036388">
    <property type="entry name" value="WH-like_DNA-bd_sf"/>
</dbReference>
<evidence type="ECO:0000256" key="2">
    <source>
        <dbReference type="SAM" id="Phobius"/>
    </source>
</evidence>
<feature type="compositionally biased region" description="Basic residues" evidence="1">
    <location>
        <begin position="940"/>
        <end position="957"/>
    </location>
</feature>
<dbReference type="SMART" id="SM00257">
    <property type="entry name" value="LysM"/>
    <property type="match status" value="1"/>
</dbReference>
<keyword evidence="2" id="KW-1133">Transmembrane helix</keyword>
<dbReference type="PROSITE" id="PS51782">
    <property type="entry name" value="LYSM"/>
    <property type="match status" value="1"/>
</dbReference>
<dbReference type="InterPro" id="IPR018392">
    <property type="entry name" value="LysM"/>
</dbReference>
<feature type="region of interest" description="Disordered" evidence="1">
    <location>
        <begin position="215"/>
        <end position="342"/>
    </location>
</feature>
<dbReference type="Pfam" id="PF03704">
    <property type="entry name" value="BTAD"/>
    <property type="match status" value="1"/>
</dbReference>
<dbReference type="CDD" id="cd00118">
    <property type="entry name" value="LysM"/>
    <property type="match status" value="1"/>
</dbReference>
<evidence type="ECO:0000256" key="1">
    <source>
        <dbReference type="SAM" id="MobiDB-lite"/>
    </source>
</evidence>
<dbReference type="SMART" id="SM01043">
    <property type="entry name" value="BTAD"/>
    <property type="match status" value="1"/>
</dbReference>
<keyword evidence="2" id="KW-0812">Transmembrane</keyword>
<dbReference type="PANTHER" id="PTHR35807">
    <property type="entry name" value="TRANSCRIPTIONAL REGULATOR REDD-RELATED"/>
    <property type="match status" value="1"/>
</dbReference>
<accession>A0ABQ4JJJ4</accession>
<keyword evidence="2" id="KW-0472">Membrane</keyword>